<proteinExistence type="predicted"/>
<gene>
    <name evidence="1" type="ORF">ACAOBT_LOCUS28271</name>
</gene>
<dbReference type="Proteomes" id="UP001152888">
    <property type="component" value="Unassembled WGS sequence"/>
</dbReference>
<dbReference type="AlphaFoldDB" id="A0A9P0M4S3"/>
<evidence type="ECO:0000313" key="2">
    <source>
        <dbReference type="Proteomes" id="UP001152888"/>
    </source>
</evidence>
<sequence>MRVGQLLDFNNNAPLTVRWRFIIGHGCFDNYQKTLRTRDYVNCVYIQRRGGLDHLLECGRWVDYNTTL</sequence>
<protein>
    <submittedName>
        <fullName evidence="1">Uncharacterized protein</fullName>
    </submittedName>
</protein>
<accession>A0A9P0M4S3</accession>
<evidence type="ECO:0000313" key="1">
    <source>
        <dbReference type="EMBL" id="CAH2004975.1"/>
    </source>
</evidence>
<reference evidence="1" key="1">
    <citation type="submission" date="2022-03" db="EMBL/GenBank/DDBJ databases">
        <authorList>
            <person name="Sayadi A."/>
        </authorList>
    </citation>
    <scope>NUCLEOTIDE SEQUENCE</scope>
</reference>
<name>A0A9P0M4S3_ACAOB</name>
<keyword evidence="2" id="KW-1185">Reference proteome</keyword>
<comment type="caution">
    <text evidence="1">The sequence shown here is derived from an EMBL/GenBank/DDBJ whole genome shotgun (WGS) entry which is preliminary data.</text>
</comment>
<dbReference type="EMBL" id="CAKOFQ010007614">
    <property type="protein sequence ID" value="CAH2004975.1"/>
    <property type="molecule type" value="Genomic_DNA"/>
</dbReference>
<organism evidence="1 2">
    <name type="scientific">Acanthoscelides obtectus</name>
    <name type="common">Bean weevil</name>
    <name type="synonym">Bruchus obtectus</name>
    <dbReference type="NCBI Taxonomy" id="200917"/>
    <lineage>
        <taxon>Eukaryota</taxon>
        <taxon>Metazoa</taxon>
        <taxon>Ecdysozoa</taxon>
        <taxon>Arthropoda</taxon>
        <taxon>Hexapoda</taxon>
        <taxon>Insecta</taxon>
        <taxon>Pterygota</taxon>
        <taxon>Neoptera</taxon>
        <taxon>Endopterygota</taxon>
        <taxon>Coleoptera</taxon>
        <taxon>Polyphaga</taxon>
        <taxon>Cucujiformia</taxon>
        <taxon>Chrysomeloidea</taxon>
        <taxon>Chrysomelidae</taxon>
        <taxon>Bruchinae</taxon>
        <taxon>Bruchini</taxon>
        <taxon>Acanthoscelides</taxon>
    </lineage>
</organism>